<dbReference type="Proteomes" id="UP000186922">
    <property type="component" value="Unassembled WGS sequence"/>
</dbReference>
<evidence type="ECO:0000313" key="11">
    <source>
        <dbReference type="Proteomes" id="UP000186922"/>
    </source>
</evidence>
<keyword evidence="2" id="KW-0698">rRNA processing</keyword>
<evidence type="ECO:0000256" key="7">
    <source>
        <dbReference type="SAM" id="Coils"/>
    </source>
</evidence>
<dbReference type="GO" id="GO:0000462">
    <property type="term" value="P:maturation of SSU-rRNA from tricistronic rRNA transcript (SSU-rRNA, 5.8S rRNA, LSU-rRNA)"/>
    <property type="evidence" value="ECO:0007669"/>
    <property type="project" value="TreeGrafter"/>
</dbReference>
<evidence type="ECO:0000256" key="8">
    <source>
        <dbReference type="SAM" id="MobiDB-lite"/>
    </source>
</evidence>
<feature type="compositionally biased region" description="Basic and acidic residues" evidence="8">
    <location>
        <begin position="97"/>
        <end position="107"/>
    </location>
</feature>
<feature type="region of interest" description="Disordered" evidence="8">
    <location>
        <begin position="1"/>
        <end position="21"/>
    </location>
</feature>
<keyword evidence="11" id="KW-1185">Reference proteome</keyword>
<reference evidence="10 11" key="1">
    <citation type="journal article" date="2016" name="Nat. Commun.">
        <title>Extremotolerant tardigrade genome and improved radiotolerance of human cultured cells by tardigrade-unique protein.</title>
        <authorList>
            <person name="Hashimoto T."/>
            <person name="Horikawa D.D."/>
            <person name="Saito Y."/>
            <person name="Kuwahara H."/>
            <person name="Kozuka-Hata H."/>
            <person name="Shin-I T."/>
            <person name="Minakuchi Y."/>
            <person name="Ohishi K."/>
            <person name="Motoyama A."/>
            <person name="Aizu T."/>
            <person name="Enomoto A."/>
            <person name="Kondo K."/>
            <person name="Tanaka S."/>
            <person name="Hara Y."/>
            <person name="Koshikawa S."/>
            <person name="Sagara H."/>
            <person name="Miura T."/>
            <person name="Yokobori S."/>
            <person name="Miyagawa K."/>
            <person name="Suzuki Y."/>
            <person name="Kubo T."/>
            <person name="Oyama M."/>
            <person name="Kohara Y."/>
            <person name="Fujiyama A."/>
            <person name="Arakawa K."/>
            <person name="Katayama T."/>
            <person name="Toyoda A."/>
            <person name="Kunieda T."/>
        </authorList>
    </citation>
    <scope>NUCLEOTIDE SEQUENCE [LARGE SCALE GENOMIC DNA]</scope>
    <source>
        <strain evidence="10 11">YOKOZUNA-1</strain>
    </source>
</reference>
<evidence type="ECO:0000259" key="9">
    <source>
        <dbReference type="SMART" id="SM01033"/>
    </source>
</evidence>
<comment type="subcellular location">
    <subcellularLocation>
        <location evidence="1">Nucleus</location>
        <location evidence="1">Nucleolus</location>
    </subcellularLocation>
</comment>
<feature type="coiled-coil region" evidence="7">
    <location>
        <begin position="576"/>
        <end position="603"/>
    </location>
</feature>
<evidence type="ECO:0000256" key="3">
    <source>
        <dbReference type="ARBA" id="ARBA00022574"/>
    </source>
</evidence>
<dbReference type="PANTHER" id="PTHR14085:SF3">
    <property type="entry name" value="WD REPEAT-CONTAINING PROTEIN 46"/>
    <property type="match status" value="1"/>
</dbReference>
<keyword evidence="4" id="KW-0677">Repeat</keyword>
<keyword evidence="3 6" id="KW-0853">WD repeat</keyword>
<gene>
    <name evidence="10" type="primary">RvY_07766-1</name>
    <name evidence="10" type="synonym">RvY_07766.1</name>
    <name evidence="10" type="ORF">RvY_07766</name>
</gene>
<keyword evidence="5" id="KW-0539">Nucleus</keyword>
<comment type="caution">
    <text evidence="10">The sequence shown here is derived from an EMBL/GenBank/DDBJ whole genome shotgun (WGS) entry which is preliminary data.</text>
</comment>
<feature type="repeat" description="WD" evidence="6">
    <location>
        <begin position="364"/>
        <end position="405"/>
    </location>
</feature>
<dbReference type="Pfam" id="PF08149">
    <property type="entry name" value="BING4CT"/>
    <property type="match status" value="1"/>
</dbReference>
<feature type="domain" description="BING4 C-terminal" evidence="9">
    <location>
        <begin position="445"/>
        <end position="523"/>
    </location>
</feature>
<dbReference type="InterPro" id="IPR001680">
    <property type="entry name" value="WD40_rpt"/>
</dbReference>
<dbReference type="PROSITE" id="PS00678">
    <property type="entry name" value="WD_REPEATS_1"/>
    <property type="match status" value="1"/>
</dbReference>
<dbReference type="InterPro" id="IPR040315">
    <property type="entry name" value="WDR46/Utp7"/>
</dbReference>
<protein>
    <recommendedName>
        <fullName evidence="9">BING4 C-terminal domain-containing protein</fullName>
    </recommendedName>
</protein>
<evidence type="ECO:0000256" key="1">
    <source>
        <dbReference type="ARBA" id="ARBA00004604"/>
    </source>
</evidence>
<keyword evidence="7" id="KW-0175">Coiled coil</keyword>
<dbReference type="AlphaFoldDB" id="A0A1D1VBP8"/>
<feature type="region of interest" description="Disordered" evidence="8">
    <location>
        <begin position="75"/>
        <end position="111"/>
    </location>
</feature>
<dbReference type="GO" id="GO:0030686">
    <property type="term" value="C:90S preribosome"/>
    <property type="evidence" value="ECO:0007669"/>
    <property type="project" value="TreeGrafter"/>
</dbReference>
<dbReference type="InterPro" id="IPR036322">
    <property type="entry name" value="WD40_repeat_dom_sf"/>
</dbReference>
<evidence type="ECO:0000313" key="10">
    <source>
        <dbReference type="EMBL" id="GAU96303.1"/>
    </source>
</evidence>
<dbReference type="GO" id="GO:0032040">
    <property type="term" value="C:small-subunit processome"/>
    <property type="evidence" value="ECO:0007669"/>
    <property type="project" value="TreeGrafter"/>
</dbReference>
<dbReference type="InterPro" id="IPR012952">
    <property type="entry name" value="BING4_C_dom"/>
</dbReference>
<dbReference type="Gene3D" id="2.130.10.10">
    <property type="entry name" value="YVTN repeat-like/Quinoprotein amine dehydrogenase"/>
    <property type="match status" value="1"/>
</dbReference>
<proteinExistence type="predicted"/>
<dbReference type="PROSITE" id="PS50082">
    <property type="entry name" value="WD_REPEATS_2"/>
    <property type="match status" value="1"/>
</dbReference>
<dbReference type="InterPro" id="IPR019775">
    <property type="entry name" value="WD40_repeat_CS"/>
</dbReference>
<accession>A0A1D1VBP8</accession>
<dbReference type="SMART" id="SM01033">
    <property type="entry name" value="BING4CT"/>
    <property type="match status" value="1"/>
</dbReference>
<dbReference type="PANTHER" id="PTHR14085">
    <property type="entry name" value="WD-REPEAT PROTEIN BING4"/>
    <property type="match status" value="1"/>
</dbReference>
<dbReference type="SMART" id="SM00320">
    <property type="entry name" value="WD40"/>
    <property type="match status" value="3"/>
</dbReference>
<evidence type="ECO:0000256" key="4">
    <source>
        <dbReference type="ARBA" id="ARBA00022737"/>
    </source>
</evidence>
<evidence type="ECO:0000256" key="2">
    <source>
        <dbReference type="ARBA" id="ARBA00022552"/>
    </source>
</evidence>
<sequence length="627" mass="71889">MDTRRTDMRDGRPFQGKDRRPFVSKKPVRYFDAPSDAVGHTVKESHVYTRKKKAFDSTADFVAFDDDTTTTVQRKQKHIDRRKPQDEPEVDLINDVPAERNRDRRLNDVPGVPKEKLKKFNRGKALDANGLRTHFHKKLLRQREKKIQFSKRQAARTEILHAEASGFLEVEDALEDTARVTQKDLAKTVDIQSQAKNFDLQLNDFGPYGFQYTRNGRYLMLFGKQGHVATMDWITKKLMCEFHVQESIACGQWLHQETMMALGQKQWVNIYDSKGVELHCIKKLFQVLTMDFLPYHFLLATGSERGYLSWLDISVGQMVSQFNTKNGRLAVMKKNPSNAVMHLGHSNGTVSLWSPNVPEPLVKFLSHHTAVRALDIDASGRYMATTGNDRRVKIWDLRKYQTVQELDVFQSPVSMDFSQTALLAIGMDKNVQVYKDVGLTQAPQLYMQHYVKNGLRHVEFCPYEDVLGCGFSEGFSSLLIPGSGEAHFDAIETNPFQSKRQRQEMEVHSLLEKIPSELIGLDPSQIGQIHQPSLQETLEQKARTLFVNVPKVEFTPKYKALGGSAGWTKRKETVREEKKRQQIKQAIAERKKLIETMADEDEEAEVPANSDRPKSVFDRFIKKKINA</sequence>
<dbReference type="EMBL" id="BDGG01000003">
    <property type="protein sequence ID" value="GAU96303.1"/>
    <property type="molecule type" value="Genomic_DNA"/>
</dbReference>
<name>A0A1D1VBP8_RAMVA</name>
<dbReference type="Pfam" id="PF00400">
    <property type="entry name" value="WD40"/>
    <property type="match status" value="1"/>
</dbReference>
<organism evidence="10 11">
    <name type="scientific">Ramazzottius varieornatus</name>
    <name type="common">Water bear</name>
    <name type="synonym">Tardigrade</name>
    <dbReference type="NCBI Taxonomy" id="947166"/>
    <lineage>
        <taxon>Eukaryota</taxon>
        <taxon>Metazoa</taxon>
        <taxon>Ecdysozoa</taxon>
        <taxon>Tardigrada</taxon>
        <taxon>Eutardigrada</taxon>
        <taxon>Parachela</taxon>
        <taxon>Hypsibioidea</taxon>
        <taxon>Ramazzottiidae</taxon>
        <taxon>Ramazzottius</taxon>
    </lineage>
</organism>
<dbReference type="OrthoDB" id="10251154at2759"/>
<evidence type="ECO:0000256" key="5">
    <source>
        <dbReference type="ARBA" id="ARBA00023242"/>
    </source>
</evidence>
<dbReference type="SUPFAM" id="SSF50978">
    <property type="entry name" value="WD40 repeat-like"/>
    <property type="match status" value="1"/>
</dbReference>
<evidence type="ECO:0000256" key="6">
    <source>
        <dbReference type="PROSITE-ProRule" id="PRU00221"/>
    </source>
</evidence>
<dbReference type="PROSITE" id="PS50294">
    <property type="entry name" value="WD_REPEATS_REGION"/>
    <property type="match status" value="1"/>
</dbReference>
<dbReference type="InterPro" id="IPR015943">
    <property type="entry name" value="WD40/YVTN_repeat-like_dom_sf"/>
</dbReference>
<dbReference type="FunFam" id="2.130.10.10:FF:000378">
    <property type="entry name" value="U3 small nucleolar RNA-associated protein 7"/>
    <property type="match status" value="1"/>
</dbReference>
<dbReference type="STRING" id="947166.A0A1D1VBP8"/>